<sequence>MTTHQIAVFSAKSYDERFLLQASVPAIQFICHEVRLNPSTAVLAKGYEIVSAFVNDDLSRETLHTLAEGGTRLIALRCAGYNQVDLMAAHELGISVVNVPAYSPYAVAEHTIAMMLSLSRKIPRAYNRVRDGNFSLDGLLGFDFYQKKVGIVGGGKIGLLVADRMRAFGCEVIVYEPVNSQHCIKQGFQTSDLTTLIETSDIISLHCPLTSDTRYMINHDSITSMKPGVMLINTSRGALMDTRAVLDGLKSKQIGYLGIDVYEQEGSLFFEDHSLDIIQDDLFQRLLTFPNVLVTGHQAYFTQEAVQHIAETTVTNVLAYLNGESLHNRVGM</sequence>
<evidence type="ECO:0000313" key="8">
    <source>
        <dbReference type="Proteomes" id="UP000198924"/>
    </source>
</evidence>
<evidence type="ECO:0000256" key="4">
    <source>
        <dbReference type="RuleBase" id="RU003719"/>
    </source>
</evidence>
<dbReference type="SUPFAM" id="SSF52283">
    <property type="entry name" value="Formate/glycerate dehydrogenase catalytic domain-like"/>
    <property type="match status" value="1"/>
</dbReference>
<evidence type="ECO:0000313" key="7">
    <source>
        <dbReference type="EMBL" id="SFK45135.1"/>
    </source>
</evidence>
<dbReference type="InterPro" id="IPR006139">
    <property type="entry name" value="D-isomer_2_OHA_DH_cat_dom"/>
</dbReference>
<gene>
    <name evidence="7" type="ORF">SAMN04488079_11175</name>
</gene>
<proteinExistence type="inferred from homology"/>
<dbReference type="Pfam" id="PF02826">
    <property type="entry name" value="2-Hacid_dh_C"/>
    <property type="match status" value="1"/>
</dbReference>
<comment type="similarity">
    <text evidence="1 4">Belongs to the D-isomer specific 2-hydroxyacid dehydrogenase family.</text>
</comment>
<dbReference type="InterPro" id="IPR058205">
    <property type="entry name" value="D-LDH-like"/>
</dbReference>
<name>A0A1I3ZM66_9GAMM</name>
<feature type="domain" description="D-isomer specific 2-hydroxyacid dehydrogenase catalytic" evidence="5">
    <location>
        <begin position="7"/>
        <end position="330"/>
    </location>
</feature>
<dbReference type="Proteomes" id="UP000198924">
    <property type="component" value="Unassembled WGS sequence"/>
</dbReference>
<dbReference type="CDD" id="cd12183">
    <property type="entry name" value="LDH_like_2"/>
    <property type="match status" value="1"/>
</dbReference>
<dbReference type="STRING" id="45496.SAMN04488079_11175"/>
<keyword evidence="3" id="KW-0520">NAD</keyword>
<protein>
    <submittedName>
        <fullName evidence="7">D-lactate dehydrogenase</fullName>
    </submittedName>
</protein>
<keyword evidence="2 4" id="KW-0560">Oxidoreductase</keyword>
<evidence type="ECO:0000259" key="6">
    <source>
        <dbReference type="Pfam" id="PF02826"/>
    </source>
</evidence>
<dbReference type="PROSITE" id="PS00670">
    <property type="entry name" value="D_2_HYDROXYACID_DH_2"/>
    <property type="match status" value="1"/>
</dbReference>
<dbReference type="SUPFAM" id="SSF51735">
    <property type="entry name" value="NAD(P)-binding Rossmann-fold domains"/>
    <property type="match status" value="1"/>
</dbReference>
<dbReference type="OrthoDB" id="9805416at2"/>
<dbReference type="PANTHER" id="PTHR43026">
    <property type="entry name" value="2-HYDROXYACID DEHYDROGENASE HOMOLOG 1-RELATED"/>
    <property type="match status" value="1"/>
</dbReference>
<dbReference type="GO" id="GO:0008720">
    <property type="term" value="F:D-lactate dehydrogenase (NAD+) activity"/>
    <property type="evidence" value="ECO:0007669"/>
    <property type="project" value="TreeGrafter"/>
</dbReference>
<organism evidence="7 8">
    <name type="scientific">Methylophaga sulfidovorans</name>
    <dbReference type="NCBI Taxonomy" id="45496"/>
    <lineage>
        <taxon>Bacteria</taxon>
        <taxon>Pseudomonadati</taxon>
        <taxon>Pseudomonadota</taxon>
        <taxon>Gammaproteobacteria</taxon>
        <taxon>Thiotrichales</taxon>
        <taxon>Piscirickettsiaceae</taxon>
        <taxon>Methylophaga</taxon>
    </lineage>
</organism>
<dbReference type="Gene3D" id="3.40.50.720">
    <property type="entry name" value="NAD(P)-binding Rossmann-like Domain"/>
    <property type="match status" value="2"/>
</dbReference>
<accession>A0A1I3ZM66</accession>
<evidence type="ECO:0000256" key="2">
    <source>
        <dbReference type="ARBA" id="ARBA00023002"/>
    </source>
</evidence>
<dbReference type="InterPro" id="IPR036291">
    <property type="entry name" value="NAD(P)-bd_dom_sf"/>
</dbReference>
<dbReference type="GO" id="GO:0051287">
    <property type="term" value="F:NAD binding"/>
    <property type="evidence" value="ECO:0007669"/>
    <property type="project" value="InterPro"/>
</dbReference>
<dbReference type="AlphaFoldDB" id="A0A1I3ZM66"/>
<keyword evidence="8" id="KW-1185">Reference proteome</keyword>
<feature type="domain" description="D-isomer specific 2-hydroxyacid dehydrogenase NAD-binding" evidence="6">
    <location>
        <begin position="112"/>
        <end position="299"/>
    </location>
</feature>
<reference evidence="8" key="1">
    <citation type="submission" date="2016-10" db="EMBL/GenBank/DDBJ databases">
        <authorList>
            <person name="Varghese N."/>
            <person name="Submissions S."/>
        </authorList>
    </citation>
    <scope>NUCLEOTIDE SEQUENCE [LARGE SCALE GENOMIC DNA]</scope>
    <source>
        <strain evidence="8">DSM 11578</strain>
    </source>
</reference>
<dbReference type="InterPro" id="IPR029753">
    <property type="entry name" value="D-isomer_DH_CS"/>
</dbReference>
<evidence type="ECO:0000256" key="1">
    <source>
        <dbReference type="ARBA" id="ARBA00005854"/>
    </source>
</evidence>
<evidence type="ECO:0000259" key="5">
    <source>
        <dbReference type="Pfam" id="PF00389"/>
    </source>
</evidence>
<dbReference type="InterPro" id="IPR006140">
    <property type="entry name" value="D-isomer_DH_NAD-bd"/>
</dbReference>
<dbReference type="RefSeq" id="WP_091714300.1">
    <property type="nucleotide sequence ID" value="NZ_FOSH01000011.1"/>
</dbReference>
<dbReference type="Pfam" id="PF00389">
    <property type="entry name" value="2-Hacid_dh"/>
    <property type="match status" value="1"/>
</dbReference>
<dbReference type="EMBL" id="FOSH01000011">
    <property type="protein sequence ID" value="SFK45135.1"/>
    <property type="molecule type" value="Genomic_DNA"/>
</dbReference>
<evidence type="ECO:0000256" key="3">
    <source>
        <dbReference type="ARBA" id="ARBA00023027"/>
    </source>
</evidence>
<dbReference type="PANTHER" id="PTHR43026:SF1">
    <property type="entry name" value="2-HYDROXYACID DEHYDROGENASE HOMOLOG 1-RELATED"/>
    <property type="match status" value="1"/>
</dbReference>
<dbReference type="PROSITE" id="PS00671">
    <property type="entry name" value="D_2_HYDROXYACID_DH_3"/>
    <property type="match status" value="1"/>
</dbReference>